<name>A0ABV6WYE1_9ACTN</name>
<dbReference type="PANTHER" id="PTHR35908">
    <property type="entry name" value="HYPOTHETICAL FUSION PROTEIN"/>
    <property type="match status" value="1"/>
</dbReference>
<organism evidence="2 3">
    <name type="scientific">Streptacidiphilus alkalitolerans</name>
    <dbReference type="NCBI Taxonomy" id="3342712"/>
    <lineage>
        <taxon>Bacteria</taxon>
        <taxon>Bacillati</taxon>
        <taxon>Actinomycetota</taxon>
        <taxon>Actinomycetes</taxon>
        <taxon>Kitasatosporales</taxon>
        <taxon>Streptomycetaceae</taxon>
        <taxon>Streptacidiphilus</taxon>
    </lineage>
</organism>
<evidence type="ECO:0000313" key="2">
    <source>
        <dbReference type="EMBL" id="MFC1431061.1"/>
    </source>
</evidence>
<protein>
    <submittedName>
        <fullName evidence="2">VOC family protein</fullName>
    </submittedName>
</protein>
<evidence type="ECO:0000259" key="1">
    <source>
        <dbReference type="Pfam" id="PF18029"/>
    </source>
</evidence>
<accession>A0ABV6WYE1</accession>
<reference evidence="2 3" key="1">
    <citation type="submission" date="2024-09" db="EMBL/GenBank/DDBJ databases">
        <authorList>
            <person name="Lee S.D."/>
        </authorList>
    </citation>
    <scope>NUCLEOTIDE SEQUENCE [LARGE SCALE GENOMIC DNA]</scope>
    <source>
        <strain evidence="2 3">N1-3</strain>
    </source>
</reference>
<feature type="domain" description="Glyoxalase-like" evidence="1">
    <location>
        <begin position="7"/>
        <end position="106"/>
    </location>
</feature>
<proteinExistence type="predicted"/>
<dbReference type="PANTHER" id="PTHR35908:SF1">
    <property type="entry name" value="CONSERVED PROTEIN"/>
    <property type="match status" value="1"/>
</dbReference>
<evidence type="ECO:0000313" key="3">
    <source>
        <dbReference type="Proteomes" id="UP001592530"/>
    </source>
</evidence>
<dbReference type="EMBL" id="JBHEZY010000003">
    <property type="protein sequence ID" value="MFC1431061.1"/>
    <property type="molecule type" value="Genomic_DNA"/>
</dbReference>
<dbReference type="InterPro" id="IPR041581">
    <property type="entry name" value="Glyoxalase_6"/>
</dbReference>
<dbReference type="InterPro" id="IPR029068">
    <property type="entry name" value="Glyas_Bleomycin-R_OHBP_Dase"/>
</dbReference>
<comment type="caution">
    <text evidence="2">The sequence shown here is derived from an EMBL/GenBank/DDBJ whole genome shotgun (WGS) entry which is preliminary data.</text>
</comment>
<dbReference type="CDD" id="cd06587">
    <property type="entry name" value="VOC"/>
    <property type="match status" value="1"/>
</dbReference>
<dbReference type="SUPFAM" id="SSF54593">
    <property type="entry name" value="Glyoxalase/Bleomycin resistance protein/Dihydroxybiphenyl dioxygenase"/>
    <property type="match status" value="1"/>
</dbReference>
<dbReference type="Gene3D" id="3.10.180.10">
    <property type="entry name" value="2,3-Dihydroxybiphenyl 1,2-Dioxygenase, domain 1"/>
    <property type="match status" value="1"/>
</dbReference>
<gene>
    <name evidence="2" type="ORF">ACEZDB_10400</name>
</gene>
<dbReference type="RefSeq" id="WP_380551232.1">
    <property type="nucleotide sequence ID" value="NZ_JBHEZY010000003.1"/>
</dbReference>
<dbReference type="Proteomes" id="UP001592530">
    <property type="component" value="Unassembled WGS sequence"/>
</dbReference>
<dbReference type="Pfam" id="PF18029">
    <property type="entry name" value="Glyoxalase_6"/>
    <property type="match status" value="1"/>
</dbReference>
<sequence>MVTLGTVVMHVADTGRAARFWAQALGYVPREHNPLILEPKDGNGPGLALDESDRMHLDLYTDSAQEQQAEVERLISVGARRVDWAYPDDADFVVLADTEGNLFCVVDTSHG</sequence>